<keyword evidence="8" id="KW-1185">Reference proteome</keyword>
<dbReference type="KEGG" id="cwo:Cwoe_2428"/>
<dbReference type="STRING" id="469383.Cwoe_2428"/>
<gene>
    <name evidence="7" type="ordered locus">Cwoe_2428</name>
</gene>
<comment type="subcellular location">
    <subcellularLocation>
        <location evidence="6">Cell membrane</location>
        <topology evidence="6">Multi-pass membrane protein</topology>
    </subcellularLocation>
    <subcellularLocation>
        <location evidence="1">Membrane</location>
        <topology evidence="1">Multi-pass membrane protein</topology>
    </subcellularLocation>
</comment>
<reference evidence="7 8" key="1">
    <citation type="journal article" date="2010" name="Stand. Genomic Sci.">
        <title>Complete genome sequence of Conexibacter woesei type strain (ID131577).</title>
        <authorList>
            <person name="Pukall R."/>
            <person name="Lapidus A."/>
            <person name="Glavina Del Rio T."/>
            <person name="Copeland A."/>
            <person name="Tice H."/>
            <person name="Cheng J.-F."/>
            <person name="Lucas S."/>
            <person name="Chen F."/>
            <person name="Nolan M."/>
            <person name="Bruce D."/>
            <person name="Goodwin L."/>
            <person name="Pitluck S."/>
            <person name="Mavromatis K."/>
            <person name="Ivanova N."/>
            <person name="Ovchinnikova G."/>
            <person name="Pati A."/>
            <person name="Chen A."/>
            <person name="Palaniappan K."/>
            <person name="Land M."/>
            <person name="Hauser L."/>
            <person name="Chang Y.-J."/>
            <person name="Jeffries C.D."/>
            <person name="Chain P."/>
            <person name="Meincke L."/>
            <person name="Sims D."/>
            <person name="Brettin T."/>
            <person name="Detter J.C."/>
            <person name="Rohde M."/>
            <person name="Goeker M."/>
            <person name="Bristow J."/>
            <person name="Eisen J.A."/>
            <person name="Markowitz V."/>
            <person name="Kyrpides N.C."/>
            <person name="Klenk H.-P."/>
            <person name="Hugenholtz P."/>
        </authorList>
    </citation>
    <scope>NUCLEOTIDE SEQUENCE [LARGE SCALE GENOMIC DNA]</scope>
    <source>
        <strain evidence="8">DSM 14684 / CIP 108061 / JCM 11494 / NBRC 100937 / ID131577</strain>
    </source>
</reference>
<evidence type="ECO:0000256" key="1">
    <source>
        <dbReference type="ARBA" id="ARBA00004141"/>
    </source>
</evidence>
<dbReference type="PANTHER" id="PTHR43701:SF2">
    <property type="entry name" value="MEMBRANE TRANSPORTER PROTEIN YJNA-RELATED"/>
    <property type="match status" value="1"/>
</dbReference>
<dbReference type="AlphaFoldDB" id="D3F7I9"/>
<dbReference type="PANTHER" id="PTHR43701">
    <property type="entry name" value="MEMBRANE TRANSPORTER PROTEIN MJ0441-RELATED"/>
    <property type="match status" value="1"/>
</dbReference>
<keyword evidence="6" id="KW-1003">Cell membrane</keyword>
<sequence precursor="true">MVLAALPLGLALGLAVGTLGGGGSVLAVPLLVYVLGQPVQEATTASLVVVAAGALTGVFGHARAGRVCWRHAAVLTLAALPGIVAGTILSEAISGRALMGAFAVLMLVAAVAIWRTAGGRRAAAGDCALPVCPPLRLPLVPFTGAGIGLLTGFLGIGGGFLIVPTLVMALALAMRLAVGTSLAIVAATSVIGLMTHLGAGRELDVPVTAALTGACIAGALAGATLAGRIPQERLTRGFALVISGVAGYLLVSVTFLGGPPGVS</sequence>
<dbReference type="Proteomes" id="UP000008229">
    <property type="component" value="Chromosome"/>
</dbReference>
<dbReference type="InterPro" id="IPR051598">
    <property type="entry name" value="TSUP/Inactive_protease-like"/>
</dbReference>
<feature type="transmembrane region" description="Helical" evidence="6">
    <location>
        <begin position="43"/>
        <end position="60"/>
    </location>
</feature>
<feature type="transmembrane region" description="Helical" evidence="6">
    <location>
        <begin position="72"/>
        <end position="90"/>
    </location>
</feature>
<evidence type="ECO:0000256" key="3">
    <source>
        <dbReference type="ARBA" id="ARBA00022692"/>
    </source>
</evidence>
<protein>
    <recommendedName>
        <fullName evidence="6">Probable membrane transporter protein</fullName>
    </recommendedName>
</protein>
<keyword evidence="3 6" id="KW-0812">Transmembrane</keyword>
<dbReference type="HOGENOM" id="CLU_045498_5_0_11"/>
<evidence type="ECO:0000256" key="5">
    <source>
        <dbReference type="ARBA" id="ARBA00023136"/>
    </source>
</evidence>
<proteinExistence type="inferred from homology"/>
<feature type="transmembrane region" description="Helical" evidence="6">
    <location>
        <begin position="96"/>
        <end position="115"/>
    </location>
</feature>
<dbReference type="InterPro" id="IPR002781">
    <property type="entry name" value="TM_pro_TauE-like"/>
</dbReference>
<evidence type="ECO:0000256" key="4">
    <source>
        <dbReference type="ARBA" id="ARBA00022989"/>
    </source>
</evidence>
<name>D3F7I9_CONWI</name>
<evidence type="ECO:0000313" key="7">
    <source>
        <dbReference type="EMBL" id="ADB50851.1"/>
    </source>
</evidence>
<keyword evidence="5 6" id="KW-0472">Membrane</keyword>
<dbReference type="Pfam" id="PF01925">
    <property type="entry name" value="TauE"/>
    <property type="match status" value="1"/>
</dbReference>
<dbReference type="EMBL" id="CP001854">
    <property type="protein sequence ID" value="ADB50851.1"/>
    <property type="molecule type" value="Genomic_DNA"/>
</dbReference>
<feature type="transmembrane region" description="Helical" evidence="6">
    <location>
        <begin position="180"/>
        <end position="199"/>
    </location>
</feature>
<evidence type="ECO:0000256" key="6">
    <source>
        <dbReference type="RuleBase" id="RU363041"/>
    </source>
</evidence>
<dbReference type="eggNOG" id="COG0730">
    <property type="taxonomic scope" value="Bacteria"/>
</dbReference>
<dbReference type="GO" id="GO:0005886">
    <property type="term" value="C:plasma membrane"/>
    <property type="evidence" value="ECO:0007669"/>
    <property type="project" value="UniProtKB-SubCell"/>
</dbReference>
<reference evidence="8" key="2">
    <citation type="submission" date="2010-01" db="EMBL/GenBank/DDBJ databases">
        <title>The complete genome of Conexibacter woesei DSM 14684.</title>
        <authorList>
            <consortium name="US DOE Joint Genome Institute (JGI-PGF)"/>
            <person name="Lucas S."/>
            <person name="Copeland A."/>
            <person name="Lapidus A."/>
            <person name="Glavina del Rio T."/>
            <person name="Dalin E."/>
            <person name="Tice H."/>
            <person name="Bruce D."/>
            <person name="Goodwin L."/>
            <person name="Pitluck S."/>
            <person name="Kyrpides N."/>
            <person name="Mavromatis K."/>
            <person name="Ivanova N."/>
            <person name="Mikhailova N."/>
            <person name="Chertkov O."/>
            <person name="Brettin T."/>
            <person name="Detter J.C."/>
            <person name="Han C."/>
            <person name="Larimer F."/>
            <person name="Land M."/>
            <person name="Hauser L."/>
            <person name="Markowitz V."/>
            <person name="Cheng J.-F."/>
            <person name="Hugenholtz P."/>
            <person name="Woyke T."/>
            <person name="Wu D."/>
            <person name="Pukall R."/>
            <person name="Steenblock K."/>
            <person name="Schneider S."/>
            <person name="Klenk H.-P."/>
            <person name="Eisen J.A."/>
        </authorList>
    </citation>
    <scope>NUCLEOTIDE SEQUENCE [LARGE SCALE GENOMIC DNA]</scope>
    <source>
        <strain evidence="8">DSM 14684 / CIP 108061 / JCM 11494 / NBRC 100937 / ID131577</strain>
    </source>
</reference>
<keyword evidence="4 6" id="KW-1133">Transmembrane helix</keyword>
<evidence type="ECO:0000256" key="2">
    <source>
        <dbReference type="ARBA" id="ARBA00009142"/>
    </source>
</evidence>
<organism evidence="7 8">
    <name type="scientific">Conexibacter woesei (strain DSM 14684 / CCUG 47730 / CIP 108061 / JCM 11494 / NBRC 100937 / ID131577)</name>
    <dbReference type="NCBI Taxonomy" id="469383"/>
    <lineage>
        <taxon>Bacteria</taxon>
        <taxon>Bacillati</taxon>
        <taxon>Actinomycetota</taxon>
        <taxon>Thermoleophilia</taxon>
        <taxon>Solirubrobacterales</taxon>
        <taxon>Conexibacteraceae</taxon>
        <taxon>Conexibacter</taxon>
    </lineage>
</organism>
<comment type="similarity">
    <text evidence="2 6">Belongs to the 4-toluene sulfonate uptake permease (TSUP) (TC 2.A.102) family.</text>
</comment>
<feature type="transmembrane region" description="Helical" evidence="6">
    <location>
        <begin position="205"/>
        <end position="226"/>
    </location>
</feature>
<evidence type="ECO:0000313" key="8">
    <source>
        <dbReference type="Proteomes" id="UP000008229"/>
    </source>
</evidence>
<feature type="transmembrane region" description="Helical" evidence="6">
    <location>
        <begin position="238"/>
        <end position="258"/>
    </location>
</feature>
<accession>D3F7I9</accession>